<sequence>MVKSKDMLSAFGVDRGSIILPKLMVGFGVALLIKFFFTKEESLLNWAIPIVLIGIPIILYWILKTKELKIESVLAMQKSSIIMVFPSNLGLLKKALHIPDNKPLKHNKSGVKQMYFLKTNNFPSKEEQEKIRYFLKAYGIGIKILNLKSLENPNEIRVALEGILNNVENKNNYAVNITSGTKTSSIFLNEVAKLHNIEVHYLSSKYDKDNNPVDGTENIYRIEYEYVDK</sequence>
<keyword evidence="1" id="KW-1133">Transmembrane helix</keyword>
<feature type="domain" description="Card1 CARF" evidence="2">
    <location>
        <begin position="106"/>
        <end position="205"/>
    </location>
</feature>
<reference evidence="3" key="1">
    <citation type="submission" date="2020-01" db="EMBL/GenBank/DDBJ databases">
        <authorList>
            <person name="Meier V. D."/>
            <person name="Meier V D."/>
        </authorList>
    </citation>
    <scope>NUCLEOTIDE SEQUENCE</scope>
    <source>
        <strain evidence="3">HLG_WM_MAG_03</strain>
    </source>
</reference>
<feature type="transmembrane region" description="Helical" evidence="1">
    <location>
        <begin position="20"/>
        <end position="37"/>
    </location>
</feature>
<name>A0A6S6S4F1_9BACT</name>
<keyword evidence="1" id="KW-0812">Transmembrane</keyword>
<evidence type="ECO:0000313" key="3">
    <source>
        <dbReference type="EMBL" id="CAA6799144.1"/>
    </source>
</evidence>
<organism evidence="3">
    <name type="scientific">uncultured Sulfurovum sp</name>
    <dbReference type="NCBI Taxonomy" id="269237"/>
    <lineage>
        <taxon>Bacteria</taxon>
        <taxon>Pseudomonadati</taxon>
        <taxon>Campylobacterota</taxon>
        <taxon>Epsilonproteobacteria</taxon>
        <taxon>Campylobacterales</taxon>
        <taxon>Sulfurovaceae</taxon>
        <taxon>Sulfurovum</taxon>
        <taxon>environmental samples</taxon>
    </lineage>
</organism>
<evidence type="ECO:0000256" key="1">
    <source>
        <dbReference type="SAM" id="Phobius"/>
    </source>
</evidence>
<protein>
    <recommendedName>
        <fullName evidence="2">Card1 CARF domain-containing protein</fullName>
    </recommendedName>
</protein>
<dbReference type="Pfam" id="PF23400">
    <property type="entry name" value="CARF_Card1"/>
    <property type="match status" value="1"/>
</dbReference>
<dbReference type="InterPro" id="IPR011335">
    <property type="entry name" value="Restrct_endonuc-II-like"/>
</dbReference>
<keyword evidence="1" id="KW-0472">Membrane</keyword>
<gene>
    <name evidence="3" type="ORF">HELGO_WM29899</name>
</gene>
<dbReference type="SUPFAM" id="SSF52980">
    <property type="entry name" value="Restriction endonuclease-like"/>
    <property type="match status" value="1"/>
</dbReference>
<dbReference type="Gene3D" id="3.40.50.10770">
    <property type="entry name" value="Hypothetical protein VC1899 like domain (Restriction endonuclease-like)"/>
    <property type="match status" value="1"/>
</dbReference>
<evidence type="ECO:0000259" key="2">
    <source>
        <dbReference type="Pfam" id="PF23400"/>
    </source>
</evidence>
<proteinExistence type="predicted"/>
<dbReference type="EMBL" id="CACVAR010000031">
    <property type="protein sequence ID" value="CAA6799144.1"/>
    <property type="molecule type" value="Genomic_DNA"/>
</dbReference>
<dbReference type="AlphaFoldDB" id="A0A6S6S4F1"/>
<dbReference type="InterPro" id="IPR056339">
    <property type="entry name" value="CARF_Card1"/>
</dbReference>
<feature type="transmembrane region" description="Helical" evidence="1">
    <location>
        <begin position="43"/>
        <end position="63"/>
    </location>
</feature>
<accession>A0A6S6S4F1</accession>